<name>A0A0C3C7Y1_HEBCY</name>
<evidence type="ECO:0000256" key="1">
    <source>
        <dbReference type="ARBA" id="ARBA00004141"/>
    </source>
</evidence>
<dbReference type="InterPro" id="IPR000326">
    <property type="entry name" value="PAP2/HPO"/>
</dbReference>
<comment type="subcellular location">
    <subcellularLocation>
        <location evidence="1">Membrane</location>
        <topology evidence="1">Multi-pass membrane protein</topology>
    </subcellularLocation>
</comment>
<evidence type="ECO:0000256" key="6">
    <source>
        <dbReference type="SAM" id="Phobius"/>
    </source>
</evidence>
<dbReference type="CDD" id="cd03382">
    <property type="entry name" value="PAP2_dolichyldiphosphatase"/>
    <property type="match status" value="1"/>
</dbReference>
<dbReference type="AlphaFoldDB" id="A0A0C3C7Y1"/>
<evidence type="ECO:0000259" key="7">
    <source>
        <dbReference type="SMART" id="SM00014"/>
    </source>
</evidence>
<dbReference type="GO" id="GO:0042392">
    <property type="term" value="F:sphingosine-1-phosphate phosphatase activity"/>
    <property type="evidence" value="ECO:0007669"/>
    <property type="project" value="TreeGrafter"/>
</dbReference>
<dbReference type="Gene3D" id="1.20.144.10">
    <property type="entry name" value="Phosphatidic acid phosphatase type 2/haloperoxidase"/>
    <property type="match status" value="1"/>
</dbReference>
<evidence type="ECO:0000313" key="8">
    <source>
        <dbReference type="EMBL" id="KIM44955.1"/>
    </source>
</evidence>
<reference evidence="9" key="2">
    <citation type="submission" date="2015-01" db="EMBL/GenBank/DDBJ databases">
        <title>Evolutionary Origins and Diversification of the Mycorrhizal Mutualists.</title>
        <authorList>
            <consortium name="DOE Joint Genome Institute"/>
            <consortium name="Mycorrhizal Genomics Consortium"/>
            <person name="Kohler A."/>
            <person name="Kuo A."/>
            <person name="Nagy L.G."/>
            <person name="Floudas D."/>
            <person name="Copeland A."/>
            <person name="Barry K.W."/>
            <person name="Cichocki N."/>
            <person name="Veneault-Fourrey C."/>
            <person name="LaButti K."/>
            <person name="Lindquist E.A."/>
            <person name="Lipzen A."/>
            <person name="Lundell T."/>
            <person name="Morin E."/>
            <person name="Murat C."/>
            <person name="Riley R."/>
            <person name="Ohm R."/>
            <person name="Sun H."/>
            <person name="Tunlid A."/>
            <person name="Henrissat B."/>
            <person name="Grigoriev I.V."/>
            <person name="Hibbett D.S."/>
            <person name="Martin F."/>
        </authorList>
    </citation>
    <scope>NUCLEOTIDE SEQUENCE [LARGE SCALE GENOMIC DNA]</scope>
    <source>
        <strain evidence="9">h7</strain>
    </source>
</reference>
<feature type="domain" description="Phosphatidic acid phosphatase type 2/haloperoxidase" evidence="7">
    <location>
        <begin position="52"/>
        <end position="170"/>
    </location>
</feature>
<dbReference type="UniPathway" id="UPA00378"/>
<feature type="transmembrane region" description="Helical" evidence="6">
    <location>
        <begin position="155"/>
        <end position="173"/>
    </location>
</feature>
<keyword evidence="9" id="KW-1185">Reference proteome</keyword>
<evidence type="ECO:0000313" key="9">
    <source>
        <dbReference type="Proteomes" id="UP000053424"/>
    </source>
</evidence>
<dbReference type="SMART" id="SM00014">
    <property type="entry name" value="acidPPc"/>
    <property type="match status" value="1"/>
</dbReference>
<keyword evidence="5 6" id="KW-0472">Membrane</keyword>
<dbReference type="PANTHER" id="PTHR14969">
    <property type="entry name" value="SPHINGOSINE-1-PHOSPHATE PHOSPHOHYDROLASE"/>
    <property type="match status" value="1"/>
</dbReference>
<keyword evidence="3" id="KW-0378">Hydrolase</keyword>
<dbReference type="STRING" id="686832.A0A0C3C7Y1"/>
<feature type="transmembrane region" description="Helical" evidence="6">
    <location>
        <begin position="123"/>
        <end position="143"/>
    </location>
</feature>
<evidence type="ECO:0000256" key="3">
    <source>
        <dbReference type="ARBA" id="ARBA00022801"/>
    </source>
</evidence>
<feature type="transmembrane region" description="Helical" evidence="6">
    <location>
        <begin position="50"/>
        <end position="69"/>
    </location>
</feature>
<dbReference type="InterPro" id="IPR036938">
    <property type="entry name" value="PAP2/HPO_sf"/>
</dbReference>
<sequence>MHEGPRASLDLTHVLYDDSSYFSLALALITLSPILLMASYAALAVQTREFLVIVMWAGQLFGELLNWVIKRAIKQDRPIQSIGNGYGFPSSHSQYMAYFASFLACHLYFRHRFASTGYSFLDFLWRMMVYAGLVGWSGLVAYSRYYLGYHNVHQISWGLAIGAVLGVFLYIITEAIPTRYPRSVFAEVKFNILNNPVVVWLQIRDGWAVWADGGREGEWIRWRQEWERQRKISKGKSS</sequence>
<keyword evidence="4 6" id="KW-1133">Transmembrane helix</keyword>
<evidence type="ECO:0000256" key="2">
    <source>
        <dbReference type="ARBA" id="ARBA00022692"/>
    </source>
</evidence>
<organism evidence="8 9">
    <name type="scientific">Hebeloma cylindrosporum</name>
    <dbReference type="NCBI Taxonomy" id="76867"/>
    <lineage>
        <taxon>Eukaryota</taxon>
        <taxon>Fungi</taxon>
        <taxon>Dikarya</taxon>
        <taxon>Basidiomycota</taxon>
        <taxon>Agaricomycotina</taxon>
        <taxon>Agaricomycetes</taxon>
        <taxon>Agaricomycetidae</taxon>
        <taxon>Agaricales</taxon>
        <taxon>Agaricineae</taxon>
        <taxon>Hymenogastraceae</taxon>
        <taxon>Hebeloma</taxon>
    </lineage>
</organism>
<dbReference type="GO" id="GO:0016020">
    <property type="term" value="C:membrane"/>
    <property type="evidence" value="ECO:0007669"/>
    <property type="project" value="UniProtKB-SubCell"/>
</dbReference>
<dbReference type="PANTHER" id="PTHR14969:SF59">
    <property type="entry name" value="DOLICHYLDIPHOSPHATASE"/>
    <property type="match status" value="1"/>
</dbReference>
<feature type="transmembrane region" description="Helical" evidence="6">
    <location>
        <begin position="20"/>
        <end position="43"/>
    </location>
</feature>
<reference evidence="8 9" key="1">
    <citation type="submission" date="2014-04" db="EMBL/GenBank/DDBJ databases">
        <authorList>
            <consortium name="DOE Joint Genome Institute"/>
            <person name="Kuo A."/>
            <person name="Gay G."/>
            <person name="Dore J."/>
            <person name="Kohler A."/>
            <person name="Nagy L.G."/>
            <person name="Floudas D."/>
            <person name="Copeland A."/>
            <person name="Barry K.W."/>
            <person name="Cichocki N."/>
            <person name="Veneault-Fourrey C."/>
            <person name="LaButti K."/>
            <person name="Lindquist E.A."/>
            <person name="Lipzen A."/>
            <person name="Lundell T."/>
            <person name="Morin E."/>
            <person name="Murat C."/>
            <person name="Sun H."/>
            <person name="Tunlid A."/>
            <person name="Henrissat B."/>
            <person name="Grigoriev I.V."/>
            <person name="Hibbett D.S."/>
            <person name="Martin F."/>
            <person name="Nordberg H.P."/>
            <person name="Cantor M.N."/>
            <person name="Hua S.X."/>
        </authorList>
    </citation>
    <scope>NUCLEOTIDE SEQUENCE [LARGE SCALE GENOMIC DNA]</scope>
    <source>
        <strain evidence="9">h7</strain>
    </source>
</reference>
<dbReference type="SUPFAM" id="SSF48317">
    <property type="entry name" value="Acid phosphatase/Vanadium-dependent haloperoxidase"/>
    <property type="match status" value="1"/>
</dbReference>
<keyword evidence="2 6" id="KW-0812">Transmembrane</keyword>
<dbReference type="Pfam" id="PF01569">
    <property type="entry name" value="PAP2"/>
    <property type="match status" value="1"/>
</dbReference>
<proteinExistence type="predicted"/>
<gene>
    <name evidence="8" type="ORF">M413DRAFT_367393</name>
</gene>
<evidence type="ECO:0000256" key="5">
    <source>
        <dbReference type="ARBA" id="ARBA00023136"/>
    </source>
</evidence>
<protein>
    <recommendedName>
        <fullName evidence="7">Phosphatidic acid phosphatase type 2/haloperoxidase domain-containing protein</fullName>
    </recommendedName>
</protein>
<dbReference type="EMBL" id="KN831773">
    <property type="protein sequence ID" value="KIM44955.1"/>
    <property type="molecule type" value="Genomic_DNA"/>
</dbReference>
<dbReference type="HOGENOM" id="CLU_074922_0_0_1"/>
<accession>A0A0C3C7Y1</accession>
<dbReference type="OrthoDB" id="302705at2759"/>
<dbReference type="InterPro" id="IPR039667">
    <property type="entry name" value="Dolichyldiphosphatase_PAP2"/>
</dbReference>
<evidence type="ECO:0000256" key="4">
    <source>
        <dbReference type="ARBA" id="ARBA00022989"/>
    </source>
</evidence>
<dbReference type="Proteomes" id="UP000053424">
    <property type="component" value="Unassembled WGS sequence"/>
</dbReference>